<sequence>MVENLWDMEAIGEVKINGGGFCSDKQVDGAFESALSGRDFSTSFLSGTVGLNNPRNICLQQVLM</sequence>
<proteinExistence type="predicted"/>
<evidence type="ECO:0000313" key="2">
    <source>
        <dbReference type="Proteomes" id="UP000712600"/>
    </source>
</evidence>
<dbReference type="AlphaFoldDB" id="A0A8S9R9I2"/>
<dbReference type="Proteomes" id="UP000712600">
    <property type="component" value="Unassembled WGS sequence"/>
</dbReference>
<protein>
    <submittedName>
        <fullName evidence="1">Uncharacterized protein</fullName>
    </submittedName>
</protein>
<gene>
    <name evidence="1" type="ORF">F2Q69_00013044</name>
</gene>
<comment type="caution">
    <text evidence="1">The sequence shown here is derived from an EMBL/GenBank/DDBJ whole genome shotgun (WGS) entry which is preliminary data.</text>
</comment>
<organism evidence="1 2">
    <name type="scientific">Brassica cretica</name>
    <name type="common">Mustard</name>
    <dbReference type="NCBI Taxonomy" id="69181"/>
    <lineage>
        <taxon>Eukaryota</taxon>
        <taxon>Viridiplantae</taxon>
        <taxon>Streptophyta</taxon>
        <taxon>Embryophyta</taxon>
        <taxon>Tracheophyta</taxon>
        <taxon>Spermatophyta</taxon>
        <taxon>Magnoliopsida</taxon>
        <taxon>eudicotyledons</taxon>
        <taxon>Gunneridae</taxon>
        <taxon>Pentapetalae</taxon>
        <taxon>rosids</taxon>
        <taxon>malvids</taxon>
        <taxon>Brassicales</taxon>
        <taxon>Brassicaceae</taxon>
        <taxon>Brassiceae</taxon>
        <taxon>Brassica</taxon>
    </lineage>
</organism>
<name>A0A8S9R9I2_BRACR</name>
<dbReference type="EMBL" id="QGKX02000996">
    <property type="protein sequence ID" value="KAF3560269.1"/>
    <property type="molecule type" value="Genomic_DNA"/>
</dbReference>
<evidence type="ECO:0000313" key="1">
    <source>
        <dbReference type="EMBL" id="KAF3560269.1"/>
    </source>
</evidence>
<accession>A0A8S9R9I2</accession>
<reference evidence="1" key="1">
    <citation type="submission" date="2019-12" db="EMBL/GenBank/DDBJ databases">
        <title>Genome sequencing and annotation of Brassica cretica.</title>
        <authorList>
            <person name="Studholme D.J."/>
            <person name="Sarris P."/>
        </authorList>
    </citation>
    <scope>NUCLEOTIDE SEQUENCE</scope>
    <source>
        <strain evidence="1">PFS-109/04</strain>
        <tissue evidence="1">Leaf</tissue>
    </source>
</reference>